<evidence type="ECO:0000259" key="4">
    <source>
        <dbReference type="SMART" id="SM00822"/>
    </source>
</evidence>
<evidence type="ECO:0000313" key="5">
    <source>
        <dbReference type="EMBL" id="SEK92831.1"/>
    </source>
</evidence>
<name>A0A1H7L1E0_9SPHI</name>
<dbReference type="PRINTS" id="PR00080">
    <property type="entry name" value="SDRFAMILY"/>
</dbReference>
<dbReference type="SMART" id="SM00822">
    <property type="entry name" value="PKS_KR"/>
    <property type="match status" value="1"/>
</dbReference>
<dbReference type="Gene3D" id="3.40.50.720">
    <property type="entry name" value="NAD(P)-binding Rossmann-like Domain"/>
    <property type="match status" value="1"/>
</dbReference>
<evidence type="ECO:0000256" key="2">
    <source>
        <dbReference type="ARBA" id="ARBA00023002"/>
    </source>
</evidence>
<dbReference type="InterPro" id="IPR020904">
    <property type="entry name" value="Sc_DH/Rdtase_CS"/>
</dbReference>
<dbReference type="InterPro" id="IPR057326">
    <property type="entry name" value="KR_dom"/>
</dbReference>
<evidence type="ECO:0000256" key="1">
    <source>
        <dbReference type="ARBA" id="ARBA00006484"/>
    </source>
</evidence>
<dbReference type="EMBL" id="FNZR01000003">
    <property type="protein sequence ID" value="SEK92831.1"/>
    <property type="molecule type" value="Genomic_DNA"/>
</dbReference>
<gene>
    <name evidence="5" type="ORF">SAMN05421740_1039</name>
</gene>
<dbReference type="AlphaFoldDB" id="A0A1H7L1E0"/>
<sequence>MSEKVMIVSGGASGLGLAAAIKFAQQGYDIVLVDIDKQKGEKAAEQIQKMGRQALFCECNIADGLRIREVAQQTKEQFGRADALINNAGLELRGSILQCTEEEWERTYAINLKGIYHMANAFVPMMIEQGKGAVINTGSILGFRTVPERAAYSSSKGAIDTLTRSMALDLAPHHIRVNCVAPGAIDTPLLRGSINDSPDPAATEKILGSKSVFNRMGTAEEVANVMYFLASDEASFVTGATYFVDGGWSIL</sequence>
<keyword evidence="2" id="KW-0560">Oxidoreductase</keyword>
<feature type="domain" description="Ketoreductase" evidence="4">
    <location>
        <begin position="4"/>
        <end position="183"/>
    </location>
</feature>
<dbReference type="PANTHER" id="PTHR24321:SF8">
    <property type="entry name" value="ESTRADIOL 17-BETA-DEHYDROGENASE 8-RELATED"/>
    <property type="match status" value="1"/>
</dbReference>
<keyword evidence="3" id="KW-0520">NAD</keyword>
<organism evidence="5 6">
    <name type="scientific">Parapedobacter koreensis</name>
    <dbReference type="NCBI Taxonomy" id="332977"/>
    <lineage>
        <taxon>Bacteria</taxon>
        <taxon>Pseudomonadati</taxon>
        <taxon>Bacteroidota</taxon>
        <taxon>Sphingobacteriia</taxon>
        <taxon>Sphingobacteriales</taxon>
        <taxon>Sphingobacteriaceae</taxon>
        <taxon>Parapedobacter</taxon>
    </lineage>
</organism>
<dbReference type="GO" id="GO:0016491">
    <property type="term" value="F:oxidoreductase activity"/>
    <property type="evidence" value="ECO:0007669"/>
    <property type="project" value="UniProtKB-KW"/>
</dbReference>
<dbReference type="SUPFAM" id="SSF51735">
    <property type="entry name" value="NAD(P)-binding Rossmann-fold domains"/>
    <property type="match status" value="1"/>
</dbReference>
<dbReference type="CDD" id="cd05233">
    <property type="entry name" value="SDR_c"/>
    <property type="match status" value="1"/>
</dbReference>
<dbReference type="STRING" id="332977.SAMN05421740_1039"/>
<accession>A0A1H7L1E0</accession>
<reference evidence="6" key="1">
    <citation type="submission" date="2016-10" db="EMBL/GenBank/DDBJ databases">
        <authorList>
            <person name="Varghese N."/>
            <person name="Submissions S."/>
        </authorList>
    </citation>
    <scope>NUCLEOTIDE SEQUENCE [LARGE SCALE GENOMIC DNA]</scope>
    <source>
        <strain evidence="6">Jip14</strain>
    </source>
</reference>
<protein>
    <submittedName>
        <fullName evidence="5">NAD(P)-dependent dehydrogenase, short-chain alcohol dehydrogenase family</fullName>
    </submittedName>
</protein>
<dbReference type="PROSITE" id="PS00061">
    <property type="entry name" value="ADH_SHORT"/>
    <property type="match status" value="1"/>
</dbReference>
<dbReference type="InterPro" id="IPR002347">
    <property type="entry name" value="SDR_fam"/>
</dbReference>
<comment type="similarity">
    <text evidence="1">Belongs to the short-chain dehydrogenases/reductases (SDR) family.</text>
</comment>
<dbReference type="PRINTS" id="PR00081">
    <property type="entry name" value="GDHRDH"/>
</dbReference>
<evidence type="ECO:0000313" key="6">
    <source>
        <dbReference type="Proteomes" id="UP000198916"/>
    </source>
</evidence>
<dbReference type="Pfam" id="PF13561">
    <property type="entry name" value="adh_short_C2"/>
    <property type="match status" value="1"/>
</dbReference>
<dbReference type="FunFam" id="3.40.50.720:FF:000084">
    <property type="entry name" value="Short-chain dehydrogenase reductase"/>
    <property type="match status" value="1"/>
</dbReference>
<dbReference type="OrthoDB" id="597477at2"/>
<keyword evidence="6" id="KW-1185">Reference proteome</keyword>
<dbReference type="PANTHER" id="PTHR24321">
    <property type="entry name" value="DEHYDROGENASES, SHORT CHAIN"/>
    <property type="match status" value="1"/>
</dbReference>
<dbReference type="NCBIfam" id="NF005559">
    <property type="entry name" value="PRK07231.1"/>
    <property type="match status" value="1"/>
</dbReference>
<dbReference type="InterPro" id="IPR036291">
    <property type="entry name" value="NAD(P)-bd_dom_sf"/>
</dbReference>
<dbReference type="RefSeq" id="WP_090604344.1">
    <property type="nucleotide sequence ID" value="NZ_FNZR01000003.1"/>
</dbReference>
<evidence type="ECO:0000256" key="3">
    <source>
        <dbReference type="ARBA" id="ARBA00023027"/>
    </source>
</evidence>
<proteinExistence type="inferred from homology"/>
<dbReference type="Proteomes" id="UP000198916">
    <property type="component" value="Unassembled WGS sequence"/>
</dbReference>